<proteinExistence type="inferred from homology"/>
<dbReference type="PANTHER" id="PTHR36504:SF1">
    <property type="entry name" value="LIPOPOLYSACCHARIDE EXPORT SYSTEM PROTEIN LPTA"/>
    <property type="match status" value="1"/>
</dbReference>
<sequence length="205" mass="22058" precursor="true">MHLLPIFRRAAGALLALAALAMPPAPAAAARADNQQPTMVDADALHYDDLKQTSVFTGNVVLTRGSLVLRADRLELHEDPDGYQYGVATASKGKLVFVRQRREGTDEYIEGVGERAEFDGRNDLIHFITRAQVKKLVCEQTVDEVRGQRITYNQRTETYTANGGPGAATPNQRVRTVIQPKEGQDGGAAAAPAQPCPAPPAKGGQ</sequence>
<evidence type="ECO:0000256" key="5">
    <source>
        <dbReference type="SAM" id="MobiDB-lite"/>
    </source>
</evidence>
<comment type="subcellular location">
    <subcellularLocation>
        <location evidence="4">Periplasm</location>
    </subcellularLocation>
</comment>
<keyword evidence="1 4" id="KW-0813">Transport</keyword>
<keyword evidence="2 4" id="KW-0732">Signal</keyword>
<evidence type="ECO:0000259" key="6">
    <source>
        <dbReference type="Pfam" id="PF03968"/>
    </source>
</evidence>
<feature type="signal peptide" evidence="4">
    <location>
        <begin position="1"/>
        <end position="27"/>
    </location>
</feature>
<evidence type="ECO:0000313" key="8">
    <source>
        <dbReference type="Proteomes" id="UP001501671"/>
    </source>
</evidence>
<evidence type="ECO:0000313" key="7">
    <source>
        <dbReference type="EMBL" id="GAA4337691.1"/>
    </source>
</evidence>
<evidence type="ECO:0000256" key="2">
    <source>
        <dbReference type="ARBA" id="ARBA00022729"/>
    </source>
</evidence>
<feature type="domain" description="Organic solvent tolerance-like N-terminal" evidence="6">
    <location>
        <begin position="40"/>
        <end position="157"/>
    </location>
</feature>
<accession>A0ABP8HDJ3</accession>
<evidence type="ECO:0000256" key="4">
    <source>
        <dbReference type="HAMAP-Rule" id="MF_01914"/>
    </source>
</evidence>
<dbReference type="NCBIfam" id="TIGR03002">
    <property type="entry name" value="outer_YhbN_LptA"/>
    <property type="match status" value="1"/>
</dbReference>
<comment type="function">
    <text evidence="4">Involved in the assembly of lipopolysaccharide (LPS). Required for the translocation of LPS from the inner membrane to the outer membrane.</text>
</comment>
<feature type="chain" id="PRO_5044906853" description="Lipopolysaccharide export system protein LptA" evidence="4">
    <location>
        <begin position="28"/>
        <end position="205"/>
    </location>
</feature>
<dbReference type="PANTHER" id="PTHR36504">
    <property type="entry name" value="LIPOPOLYSACCHARIDE EXPORT SYSTEM PROTEIN LPTA"/>
    <property type="match status" value="1"/>
</dbReference>
<dbReference type="Gene3D" id="2.60.450.10">
    <property type="entry name" value="Lipopolysaccharide (LPS) transport protein A like domain"/>
    <property type="match status" value="1"/>
</dbReference>
<evidence type="ECO:0000256" key="3">
    <source>
        <dbReference type="ARBA" id="ARBA00022764"/>
    </source>
</evidence>
<dbReference type="EMBL" id="BAABFO010000017">
    <property type="protein sequence ID" value="GAA4337691.1"/>
    <property type="molecule type" value="Genomic_DNA"/>
</dbReference>
<comment type="similarity">
    <text evidence="4">Belongs to the LptA family.</text>
</comment>
<reference evidence="8" key="1">
    <citation type="journal article" date="2019" name="Int. J. Syst. Evol. Microbiol.">
        <title>The Global Catalogue of Microorganisms (GCM) 10K type strain sequencing project: providing services to taxonomists for standard genome sequencing and annotation.</title>
        <authorList>
            <consortium name="The Broad Institute Genomics Platform"/>
            <consortium name="The Broad Institute Genome Sequencing Center for Infectious Disease"/>
            <person name="Wu L."/>
            <person name="Ma J."/>
        </authorList>
    </citation>
    <scope>NUCLEOTIDE SEQUENCE [LARGE SCALE GENOMIC DNA]</scope>
    <source>
        <strain evidence="8">JCM 17666</strain>
    </source>
</reference>
<name>A0ABP8HDJ3_9BURK</name>
<dbReference type="Pfam" id="PF03968">
    <property type="entry name" value="LptD_N"/>
    <property type="match status" value="1"/>
</dbReference>
<gene>
    <name evidence="4" type="primary">lptA</name>
    <name evidence="7" type="ORF">GCM10023144_33760</name>
</gene>
<organism evidence="7 8">
    <name type="scientific">Pigmentiphaga soli</name>
    <dbReference type="NCBI Taxonomy" id="1007095"/>
    <lineage>
        <taxon>Bacteria</taxon>
        <taxon>Pseudomonadati</taxon>
        <taxon>Pseudomonadota</taxon>
        <taxon>Betaproteobacteria</taxon>
        <taxon>Burkholderiales</taxon>
        <taxon>Alcaligenaceae</taxon>
        <taxon>Pigmentiphaga</taxon>
    </lineage>
</organism>
<comment type="caution">
    <text evidence="7">The sequence shown here is derived from an EMBL/GenBank/DDBJ whole genome shotgun (WGS) entry which is preliminary data.</text>
</comment>
<feature type="compositionally biased region" description="Pro residues" evidence="5">
    <location>
        <begin position="194"/>
        <end position="205"/>
    </location>
</feature>
<keyword evidence="3 4" id="KW-0574">Periplasm</keyword>
<protein>
    <recommendedName>
        <fullName evidence="4">Lipopolysaccharide export system protein LptA</fullName>
    </recommendedName>
</protein>
<dbReference type="InterPro" id="IPR014340">
    <property type="entry name" value="LptA"/>
</dbReference>
<dbReference type="Proteomes" id="UP001501671">
    <property type="component" value="Unassembled WGS sequence"/>
</dbReference>
<dbReference type="HAMAP" id="MF_01914">
    <property type="entry name" value="LPS_assembly_LptA"/>
    <property type="match status" value="1"/>
</dbReference>
<dbReference type="InterPro" id="IPR005653">
    <property type="entry name" value="OstA-like_N"/>
</dbReference>
<evidence type="ECO:0000256" key="1">
    <source>
        <dbReference type="ARBA" id="ARBA00022448"/>
    </source>
</evidence>
<feature type="region of interest" description="Disordered" evidence="5">
    <location>
        <begin position="178"/>
        <end position="205"/>
    </location>
</feature>
<keyword evidence="8" id="KW-1185">Reference proteome</keyword>
<comment type="subunit">
    <text evidence="4">Component of the lipopolysaccharide transport and assembly complex.</text>
</comment>
<dbReference type="InterPro" id="IPR052037">
    <property type="entry name" value="LPS_export_LptA"/>
</dbReference>